<organism evidence="14 15">
    <name type="scientific">Niveispirillum lacus</name>
    <dbReference type="NCBI Taxonomy" id="1981099"/>
    <lineage>
        <taxon>Bacteria</taxon>
        <taxon>Pseudomonadati</taxon>
        <taxon>Pseudomonadota</taxon>
        <taxon>Alphaproteobacteria</taxon>
        <taxon>Rhodospirillales</taxon>
        <taxon>Azospirillaceae</taxon>
        <taxon>Niveispirillum</taxon>
    </lineage>
</organism>
<keyword evidence="9 11" id="KW-0520">NAD</keyword>
<evidence type="ECO:0000256" key="2">
    <source>
        <dbReference type="ARBA" id="ARBA00005019"/>
    </source>
</evidence>
<comment type="catalytic activity">
    <reaction evidence="10 11">
        <text>nicotinate beta-D-ribonucleotide + ATP + H(+) = deamido-NAD(+) + diphosphate</text>
        <dbReference type="Rhea" id="RHEA:22860"/>
        <dbReference type="ChEBI" id="CHEBI:15378"/>
        <dbReference type="ChEBI" id="CHEBI:30616"/>
        <dbReference type="ChEBI" id="CHEBI:33019"/>
        <dbReference type="ChEBI" id="CHEBI:57502"/>
        <dbReference type="ChEBI" id="CHEBI:58437"/>
        <dbReference type="EC" id="2.7.7.18"/>
    </reaction>
</comment>
<proteinExistence type="inferred from homology"/>
<dbReference type="UniPathway" id="UPA00253">
    <property type="reaction ID" value="UER00332"/>
</dbReference>
<dbReference type="RefSeq" id="WP_094457837.1">
    <property type="nucleotide sequence ID" value="NZ_NOXU01000031.1"/>
</dbReference>
<feature type="domain" description="Cytidyltransferase-like" evidence="13">
    <location>
        <begin position="40"/>
        <end position="219"/>
    </location>
</feature>
<dbReference type="EC" id="2.7.7.18" evidence="11"/>
<dbReference type="InterPro" id="IPR014729">
    <property type="entry name" value="Rossmann-like_a/b/a_fold"/>
</dbReference>
<evidence type="ECO:0000259" key="13">
    <source>
        <dbReference type="Pfam" id="PF01467"/>
    </source>
</evidence>
<feature type="region of interest" description="Disordered" evidence="12">
    <location>
        <begin position="1"/>
        <end position="24"/>
    </location>
</feature>
<gene>
    <name evidence="11" type="primary">nadD</name>
    <name evidence="14" type="ORF">CHU95_18815</name>
</gene>
<comment type="similarity">
    <text evidence="3 11">Belongs to the NadD family.</text>
</comment>
<sequence length="226" mass="24722">MGIPGPDHARPALPLTHGHRVPTPPKPGAGALWRGLRIGLLGGSFNPAHDGHRHMSLMALRALNLDQVWWLVSPQNPLKPLDGMGKLADRIARARAIANHPRIVVSDIETRLGTRYTVDTLTALKARFTSTKFVWLMGADNLCQVPRWRDWTRIFAQVPVAIFPRHPYSTLALGGKASRRFAVARVDARRAGGLADLPPPVWVFLDVPLHPASATAIRQGLDGKGL</sequence>
<dbReference type="GO" id="GO:0005524">
    <property type="term" value="F:ATP binding"/>
    <property type="evidence" value="ECO:0007669"/>
    <property type="project" value="UniProtKB-KW"/>
</dbReference>
<dbReference type="Pfam" id="PF01467">
    <property type="entry name" value="CTP_transf_like"/>
    <property type="match status" value="1"/>
</dbReference>
<dbReference type="InterPro" id="IPR004821">
    <property type="entry name" value="Cyt_trans-like"/>
</dbReference>
<evidence type="ECO:0000313" key="14">
    <source>
        <dbReference type="EMBL" id="OYQ32802.1"/>
    </source>
</evidence>
<dbReference type="AlphaFoldDB" id="A0A255YUC1"/>
<reference evidence="14 15" key="1">
    <citation type="submission" date="2017-07" db="EMBL/GenBank/DDBJ databases">
        <title>Niveispirillum cyanobacteriorum sp. nov., isolated from cyanobacterial aggregates in a eutrophic lake.</title>
        <authorList>
            <person name="Cai H."/>
        </authorList>
    </citation>
    <scope>NUCLEOTIDE SEQUENCE [LARGE SCALE GENOMIC DNA]</scope>
    <source>
        <strain evidence="15">TH1-14</strain>
    </source>
</reference>
<keyword evidence="4 11" id="KW-0662">Pyridine nucleotide biosynthesis</keyword>
<evidence type="ECO:0000256" key="5">
    <source>
        <dbReference type="ARBA" id="ARBA00022679"/>
    </source>
</evidence>
<dbReference type="OrthoDB" id="5295945at2"/>
<evidence type="ECO:0000256" key="1">
    <source>
        <dbReference type="ARBA" id="ARBA00002324"/>
    </source>
</evidence>
<evidence type="ECO:0000256" key="7">
    <source>
        <dbReference type="ARBA" id="ARBA00022741"/>
    </source>
</evidence>
<keyword evidence="5 11" id="KW-0808">Transferase</keyword>
<keyword evidence="6 11" id="KW-0548">Nucleotidyltransferase</keyword>
<dbReference type="EMBL" id="NOXU01000031">
    <property type="protein sequence ID" value="OYQ32802.1"/>
    <property type="molecule type" value="Genomic_DNA"/>
</dbReference>
<accession>A0A255YUC1</accession>
<dbReference type="HAMAP" id="MF_00244">
    <property type="entry name" value="NaMN_adenylyltr"/>
    <property type="match status" value="1"/>
</dbReference>
<comment type="function">
    <text evidence="1 11">Catalyzes the reversible adenylation of nicotinate mononucleotide (NaMN) to nicotinic acid adenine dinucleotide (NaAD).</text>
</comment>
<dbReference type="CDD" id="cd02165">
    <property type="entry name" value="NMNAT"/>
    <property type="match status" value="1"/>
</dbReference>
<dbReference type="GO" id="GO:0009435">
    <property type="term" value="P:NAD+ biosynthetic process"/>
    <property type="evidence" value="ECO:0007669"/>
    <property type="project" value="UniProtKB-UniRule"/>
</dbReference>
<dbReference type="Proteomes" id="UP000216998">
    <property type="component" value="Unassembled WGS sequence"/>
</dbReference>
<dbReference type="PANTHER" id="PTHR39321">
    <property type="entry name" value="NICOTINATE-NUCLEOTIDE ADENYLYLTRANSFERASE-RELATED"/>
    <property type="match status" value="1"/>
</dbReference>
<evidence type="ECO:0000256" key="4">
    <source>
        <dbReference type="ARBA" id="ARBA00022642"/>
    </source>
</evidence>
<comment type="caution">
    <text evidence="14">The sequence shown here is derived from an EMBL/GenBank/DDBJ whole genome shotgun (WGS) entry which is preliminary data.</text>
</comment>
<dbReference type="InterPro" id="IPR005248">
    <property type="entry name" value="NadD/NMNAT"/>
</dbReference>
<evidence type="ECO:0000256" key="9">
    <source>
        <dbReference type="ARBA" id="ARBA00023027"/>
    </source>
</evidence>
<evidence type="ECO:0000256" key="11">
    <source>
        <dbReference type="HAMAP-Rule" id="MF_00244"/>
    </source>
</evidence>
<dbReference type="SUPFAM" id="SSF52374">
    <property type="entry name" value="Nucleotidylyl transferase"/>
    <property type="match status" value="1"/>
</dbReference>
<evidence type="ECO:0000256" key="8">
    <source>
        <dbReference type="ARBA" id="ARBA00022840"/>
    </source>
</evidence>
<dbReference type="GO" id="GO:0004515">
    <property type="term" value="F:nicotinate-nucleotide adenylyltransferase activity"/>
    <property type="evidence" value="ECO:0007669"/>
    <property type="project" value="UniProtKB-UniRule"/>
</dbReference>
<evidence type="ECO:0000313" key="15">
    <source>
        <dbReference type="Proteomes" id="UP000216998"/>
    </source>
</evidence>
<dbReference type="Gene3D" id="3.40.50.620">
    <property type="entry name" value="HUPs"/>
    <property type="match status" value="1"/>
</dbReference>
<evidence type="ECO:0000256" key="12">
    <source>
        <dbReference type="SAM" id="MobiDB-lite"/>
    </source>
</evidence>
<evidence type="ECO:0000256" key="3">
    <source>
        <dbReference type="ARBA" id="ARBA00009014"/>
    </source>
</evidence>
<evidence type="ECO:0000256" key="6">
    <source>
        <dbReference type="ARBA" id="ARBA00022695"/>
    </source>
</evidence>
<keyword evidence="7 11" id="KW-0547">Nucleotide-binding</keyword>
<comment type="pathway">
    <text evidence="2 11">Cofactor biosynthesis; NAD(+) biosynthesis; deamido-NAD(+) from nicotinate D-ribonucleotide: step 1/1.</text>
</comment>
<keyword evidence="15" id="KW-1185">Reference proteome</keyword>
<keyword evidence="8 11" id="KW-0067">ATP-binding</keyword>
<protein>
    <recommendedName>
        <fullName evidence="11">Probable nicotinate-nucleotide adenylyltransferase</fullName>
        <ecNumber evidence="11">2.7.7.18</ecNumber>
    </recommendedName>
    <alternativeName>
        <fullName evidence="11">Deamido-NAD(+) diphosphorylase</fullName>
    </alternativeName>
    <alternativeName>
        <fullName evidence="11">Deamido-NAD(+) pyrophosphorylase</fullName>
    </alternativeName>
    <alternativeName>
        <fullName evidence="11">Nicotinate mononucleotide adenylyltransferase</fullName>
        <shortName evidence="11">NaMN adenylyltransferase</shortName>
    </alternativeName>
</protein>
<evidence type="ECO:0000256" key="10">
    <source>
        <dbReference type="ARBA" id="ARBA00048721"/>
    </source>
</evidence>
<name>A0A255YUC1_9PROT</name>
<dbReference type="NCBIfam" id="NF000843">
    <property type="entry name" value="PRK00071.2-2"/>
    <property type="match status" value="1"/>
</dbReference>
<dbReference type="PANTHER" id="PTHR39321:SF3">
    <property type="entry name" value="PHOSPHOPANTETHEINE ADENYLYLTRANSFERASE"/>
    <property type="match status" value="1"/>
</dbReference>